<evidence type="ECO:0000313" key="2">
    <source>
        <dbReference type="Proteomes" id="UP000321947"/>
    </source>
</evidence>
<reference evidence="1 2" key="1">
    <citation type="submission" date="2019-08" db="EMBL/GenBank/DDBJ databases">
        <title>Draft genome sequences of two oriental melons (Cucumis melo L. var makuwa).</title>
        <authorList>
            <person name="Kwon S.-Y."/>
        </authorList>
    </citation>
    <scope>NUCLEOTIDE SEQUENCE [LARGE SCALE GENOMIC DNA]</scope>
    <source>
        <strain evidence="2">cv. Chang Bougi</strain>
        <tissue evidence="1">Leaf</tissue>
    </source>
</reference>
<protein>
    <submittedName>
        <fullName evidence="1">Ty3-gypsy retrotransposon protein</fullName>
    </submittedName>
</protein>
<sequence>MASKKAAFTSSVASDAYTGHVTRKLPKVGIVIKENPLYDNLDSSKSKKEAHPDVMSIMMADVTVEATMAEMERRINLLMKVFKKRNHKIAALREQMRTCETAESSQTPIVKGKGRMWCNKTNHNNNQLLLLLSQISSCRI</sequence>
<dbReference type="Proteomes" id="UP000321947">
    <property type="component" value="Unassembled WGS sequence"/>
</dbReference>
<gene>
    <name evidence="1" type="ORF">E5676_scaffold522G00530</name>
</gene>
<proteinExistence type="predicted"/>
<accession>A0A5D3D6F0</accession>
<dbReference type="AlphaFoldDB" id="A0A5D3D6F0"/>
<organism evidence="1 2">
    <name type="scientific">Cucumis melo var. makuwa</name>
    <name type="common">Oriental melon</name>
    <dbReference type="NCBI Taxonomy" id="1194695"/>
    <lineage>
        <taxon>Eukaryota</taxon>
        <taxon>Viridiplantae</taxon>
        <taxon>Streptophyta</taxon>
        <taxon>Embryophyta</taxon>
        <taxon>Tracheophyta</taxon>
        <taxon>Spermatophyta</taxon>
        <taxon>Magnoliopsida</taxon>
        <taxon>eudicotyledons</taxon>
        <taxon>Gunneridae</taxon>
        <taxon>Pentapetalae</taxon>
        <taxon>rosids</taxon>
        <taxon>fabids</taxon>
        <taxon>Cucurbitales</taxon>
        <taxon>Cucurbitaceae</taxon>
        <taxon>Benincaseae</taxon>
        <taxon>Cucumis</taxon>
    </lineage>
</organism>
<comment type="caution">
    <text evidence="1">The sequence shown here is derived from an EMBL/GenBank/DDBJ whole genome shotgun (WGS) entry which is preliminary data.</text>
</comment>
<dbReference type="EMBL" id="SSTD01007152">
    <property type="protein sequence ID" value="TYK19131.1"/>
    <property type="molecule type" value="Genomic_DNA"/>
</dbReference>
<name>A0A5D3D6F0_CUCMM</name>
<evidence type="ECO:0000313" key="1">
    <source>
        <dbReference type="EMBL" id="TYK19131.1"/>
    </source>
</evidence>